<keyword evidence="3" id="KW-1185">Reference proteome</keyword>
<protein>
    <submittedName>
        <fullName evidence="1">Uncharacterized protein</fullName>
    </submittedName>
</protein>
<accession>A0A2D0JR80</accession>
<evidence type="ECO:0000313" key="2">
    <source>
        <dbReference type="EMBL" id="PHM49026.1"/>
    </source>
</evidence>
<proteinExistence type="predicted"/>
<dbReference type="EMBL" id="NITZ01000009">
    <property type="protein sequence ID" value="PHM48693.1"/>
    <property type="molecule type" value="Genomic_DNA"/>
</dbReference>
<gene>
    <name evidence="2" type="ORF">Xmir_01807</name>
    <name evidence="1" type="ORF">Xmir_02182</name>
</gene>
<evidence type="ECO:0000313" key="3">
    <source>
        <dbReference type="Proteomes" id="UP000221980"/>
    </source>
</evidence>
<dbReference type="AlphaFoldDB" id="A0A2D0JR80"/>
<sequence length="361" mass="41534">MNNDSSNVPTSGPSVTSVFNSNYAELIYVEQMVPNNGDKGYIYWSGCNFYFEDRGGYAGIQHQVNSVINGVPFIRNNICSIWDKIEKDPSLPTEVQLTYSSPNTYSKHFGGEGSGLQTLNPMPWFPDHWYSIVLRRWYIQGEDSTRMAMFMYSYKDNKWTHYISVKIPDRDLYFTGNGCTGFLERFAGNELGYYGVYGQHFRLNKYGQWEKPLHYQATAGGNPKYWNAELYQGVNVRLIAGGEFNNNKNEIILYPNQFDEKPKPVIQPRIESMTMFFNNGVISVAWINSENTPPQLSYFVKIYKNNLHGELMAHSSQSIPEKRNESIYVGNITNGRYYATVEFIDIFNQKSNLKSISIDIK</sequence>
<comment type="caution">
    <text evidence="1">The sequence shown here is derived from an EMBL/GenBank/DDBJ whole genome shotgun (WGS) entry which is preliminary data.</text>
</comment>
<dbReference type="EMBL" id="NITZ01000007">
    <property type="protein sequence ID" value="PHM49026.1"/>
    <property type="molecule type" value="Genomic_DNA"/>
</dbReference>
<dbReference type="Pfam" id="PF11958">
    <property type="entry name" value="DUF3472"/>
    <property type="match status" value="1"/>
</dbReference>
<dbReference type="OrthoDB" id="1155193at2"/>
<evidence type="ECO:0000313" key="1">
    <source>
        <dbReference type="EMBL" id="PHM48693.1"/>
    </source>
</evidence>
<dbReference type="Proteomes" id="UP000221980">
    <property type="component" value="Unassembled WGS sequence"/>
</dbReference>
<reference evidence="1 3" key="1">
    <citation type="journal article" date="2017" name="Nat. Microbiol.">
        <title>Natural product diversity associated with the nematode symbionts Photorhabdus and Xenorhabdus.</title>
        <authorList>
            <person name="Tobias N.J."/>
            <person name="Wolff H."/>
            <person name="Djahanschiri B."/>
            <person name="Grundmann F."/>
            <person name="Kronenwerth M."/>
            <person name="Shi Y.M."/>
            <person name="Simonyi S."/>
            <person name="Grun P."/>
            <person name="Shapiro-Ilan D."/>
            <person name="Pidot S.J."/>
            <person name="Stinear T.P."/>
            <person name="Ebersberger I."/>
            <person name="Bode H.B."/>
        </authorList>
    </citation>
    <scope>NUCLEOTIDE SEQUENCE [LARGE SCALE GENOMIC DNA]</scope>
    <source>
        <strain evidence="1 3">DSM 17902</strain>
    </source>
</reference>
<name>A0A2D0JR80_9GAMM</name>
<dbReference type="InterPro" id="IPR021862">
    <property type="entry name" value="DUF3472"/>
</dbReference>
<organism evidence="1 3">
    <name type="scientific">Xenorhabdus miraniensis</name>
    <dbReference type="NCBI Taxonomy" id="351674"/>
    <lineage>
        <taxon>Bacteria</taxon>
        <taxon>Pseudomonadati</taxon>
        <taxon>Pseudomonadota</taxon>
        <taxon>Gammaproteobacteria</taxon>
        <taxon>Enterobacterales</taxon>
        <taxon>Morganellaceae</taxon>
        <taxon>Xenorhabdus</taxon>
    </lineage>
</organism>
<dbReference type="RefSeq" id="WP_099114059.1">
    <property type="nucleotide sequence ID" value="NZ_CAWNQI010000106.1"/>
</dbReference>